<gene>
    <name evidence="7" type="ORF">LOTGIDRAFT_167306</name>
</gene>
<dbReference type="PANTHER" id="PTHR10543:SF24">
    <property type="entry name" value="CAROTENOID ISOMEROOXYGENASE"/>
    <property type="match status" value="1"/>
</dbReference>
<protein>
    <submittedName>
        <fullName evidence="7">Uncharacterized protein</fullName>
    </submittedName>
</protein>
<keyword evidence="8" id="KW-1185">Reference proteome</keyword>
<dbReference type="GeneID" id="20240582"/>
<evidence type="ECO:0000256" key="1">
    <source>
        <dbReference type="ARBA" id="ARBA00006787"/>
    </source>
</evidence>
<name>V3ZUK3_LOTGI</name>
<dbReference type="RefSeq" id="XP_009063032.1">
    <property type="nucleotide sequence ID" value="XM_009064784.1"/>
</dbReference>
<dbReference type="HOGENOM" id="CLU_016472_1_2_1"/>
<keyword evidence="2 5" id="KW-0479">Metal-binding</keyword>
<reference evidence="7 8" key="1">
    <citation type="journal article" date="2013" name="Nature">
        <title>Insights into bilaterian evolution from three spiralian genomes.</title>
        <authorList>
            <person name="Simakov O."/>
            <person name="Marletaz F."/>
            <person name="Cho S.J."/>
            <person name="Edsinger-Gonzales E."/>
            <person name="Havlak P."/>
            <person name="Hellsten U."/>
            <person name="Kuo D.H."/>
            <person name="Larsson T."/>
            <person name="Lv J."/>
            <person name="Arendt D."/>
            <person name="Savage R."/>
            <person name="Osoegawa K."/>
            <person name="de Jong P."/>
            <person name="Grimwood J."/>
            <person name="Chapman J.A."/>
            <person name="Shapiro H."/>
            <person name="Aerts A."/>
            <person name="Otillar R.P."/>
            <person name="Terry A.Y."/>
            <person name="Boore J.L."/>
            <person name="Grigoriev I.V."/>
            <person name="Lindberg D.R."/>
            <person name="Seaver E.C."/>
            <person name="Weisblat D.A."/>
            <person name="Putnam N.H."/>
            <person name="Rokhsar D.S."/>
        </authorList>
    </citation>
    <scope>NUCLEOTIDE SEQUENCE [LARGE SCALE GENOMIC DNA]</scope>
</reference>
<dbReference type="CTD" id="20240582"/>
<dbReference type="STRING" id="225164.V3ZUK3"/>
<dbReference type="InterPro" id="IPR004294">
    <property type="entry name" value="Carotenoid_Oase"/>
</dbReference>
<dbReference type="OMA" id="YPNPDFV"/>
<keyword evidence="4 5" id="KW-0408">Iron</keyword>
<dbReference type="GO" id="GO:0042574">
    <property type="term" value="P:retinal metabolic process"/>
    <property type="evidence" value="ECO:0007669"/>
    <property type="project" value="TreeGrafter"/>
</dbReference>
<keyword evidence="3" id="KW-0560">Oxidoreductase</keyword>
<dbReference type="Proteomes" id="UP000030746">
    <property type="component" value="Unassembled WGS sequence"/>
</dbReference>
<organism evidence="7 8">
    <name type="scientific">Lottia gigantea</name>
    <name type="common">Giant owl limpet</name>
    <dbReference type="NCBI Taxonomy" id="225164"/>
    <lineage>
        <taxon>Eukaryota</taxon>
        <taxon>Metazoa</taxon>
        <taxon>Spiralia</taxon>
        <taxon>Lophotrochozoa</taxon>
        <taxon>Mollusca</taxon>
        <taxon>Gastropoda</taxon>
        <taxon>Patellogastropoda</taxon>
        <taxon>Lottioidea</taxon>
        <taxon>Lottiidae</taxon>
        <taxon>Lottia</taxon>
    </lineage>
</organism>
<dbReference type="GO" id="GO:0016121">
    <property type="term" value="P:carotene catabolic process"/>
    <property type="evidence" value="ECO:0007669"/>
    <property type="project" value="TreeGrafter"/>
</dbReference>
<keyword evidence="6" id="KW-0732">Signal</keyword>
<feature type="chain" id="PRO_5004718052" evidence="6">
    <location>
        <begin position="24"/>
        <end position="522"/>
    </location>
</feature>
<comment type="similarity">
    <text evidence="1">Belongs to the carotenoid oxygenase family.</text>
</comment>
<proteinExistence type="inferred from homology"/>
<feature type="binding site" evidence="5">
    <location>
        <position position="325"/>
    </location>
    <ligand>
        <name>Fe cation</name>
        <dbReference type="ChEBI" id="CHEBI:24875"/>
        <note>catalytic</note>
    </ligand>
</feature>
<feature type="binding site" evidence="5">
    <location>
        <position position="260"/>
    </location>
    <ligand>
        <name>Fe cation</name>
        <dbReference type="ChEBI" id="CHEBI:24875"/>
        <note>catalytic</note>
    </ligand>
</feature>
<dbReference type="GO" id="GO:0010436">
    <property type="term" value="F:carotenoid dioxygenase activity"/>
    <property type="evidence" value="ECO:0007669"/>
    <property type="project" value="TreeGrafter"/>
</dbReference>
<feature type="signal peptide" evidence="6">
    <location>
        <begin position="1"/>
        <end position="23"/>
    </location>
</feature>
<dbReference type="EMBL" id="KB203115">
    <property type="protein sequence ID" value="ESO86260.1"/>
    <property type="molecule type" value="Genomic_DNA"/>
</dbReference>
<dbReference type="PANTHER" id="PTHR10543">
    <property type="entry name" value="BETA-CAROTENE DIOXYGENASE"/>
    <property type="match status" value="1"/>
</dbReference>
<dbReference type="AlphaFoldDB" id="V3ZUK3"/>
<dbReference type="KEGG" id="lgi:LOTGIDRAFT_167306"/>
<evidence type="ECO:0000313" key="7">
    <source>
        <dbReference type="EMBL" id="ESO86260.1"/>
    </source>
</evidence>
<sequence length="522" mass="60461">MIKLKSLKILLVVLFTLLKFCCCEDYGFQLLFTSNTEELEDTEIKFERKLPKWLKGTLVRNGFGKFEMGMRQFAHSFDAFAKLSSWKFDGNGSAYFSTRFIESSFYNDSLATDDIAPYLLFEGVIPEFSAYDKMKALMRGIDNMNVNVYKFYNEERNSSEYVALNDFWKIYEISPWDLTTLGAVTPHIGERSLGGSFGFLDLLSSAHPLPEPGTRNHITFLSSVSVIPFFSNTISLIRIKSAVEREVIAKWDVGRVPYMHSFSVTENYAILFANPFYVNVLRMLRKAEPFECLDWYADEPTTVYVVNLNSGELITMSTINVFTMHHVNAYERKDKIIIDVSAYPSPEFVKSLQMEILRDPTQRNAFDAHAQLKRFRINLTKNKINYVKRDPKTKIPYSMNLDMPTINELYRASRYCFVYGIVLKTDNINLSHISIVKRDMCRRGRDRSLYIKYHYPSEAWFVPNPRRKSEDDGVLLVPILDGVRQKSYLAVISAKTMKIINRSYLPVVIPFSLHGRFFDEIV</sequence>
<dbReference type="GO" id="GO:0003834">
    <property type="term" value="F:beta-carotene 15,15'-dioxygenase activity"/>
    <property type="evidence" value="ECO:0007669"/>
    <property type="project" value="TreeGrafter"/>
</dbReference>
<evidence type="ECO:0000256" key="6">
    <source>
        <dbReference type="SAM" id="SignalP"/>
    </source>
</evidence>
<dbReference type="GO" id="GO:0046872">
    <property type="term" value="F:metal ion binding"/>
    <property type="evidence" value="ECO:0007669"/>
    <property type="project" value="UniProtKB-KW"/>
</dbReference>
<evidence type="ECO:0000256" key="3">
    <source>
        <dbReference type="ARBA" id="ARBA00023002"/>
    </source>
</evidence>
<feature type="binding site" evidence="5">
    <location>
        <position position="514"/>
    </location>
    <ligand>
        <name>Fe cation</name>
        <dbReference type="ChEBI" id="CHEBI:24875"/>
        <note>catalytic</note>
    </ligand>
</feature>
<evidence type="ECO:0000256" key="5">
    <source>
        <dbReference type="PIRSR" id="PIRSR604294-1"/>
    </source>
</evidence>
<evidence type="ECO:0000313" key="8">
    <source>
        <dbReference type="Proteomes" id="UP000030746"/>
    </source>
</evidence>
<accession>V3ZUK3</accession>
<evidence type="ECO:0000256" key="4">
    <source>
        <dbReference type="ARBA" id="ARBA00023004"/>
    </source>
</evidence>
<evidence type="ECO:0000256" key="2">
    <source>
        <dbReference type="ARBA" id="ARBA00022723"/>
    </source>
</evidence>
<dbReference type="Pfam" id="PF03055">
    <property type="entry name" value="RPE65"/>
    <property type="match status" value="1"/>
</dbReference>
<dbReference type="OrthoDB" id="407010at2759"/>
<comment type="cofactor">
    <cofactor evidence="5">
        <name>Fe(2+)</name>
        <dbReference type="ChEBI" id="CHEBI:29033"/>
    </cofactor>
    <text evidence="5">Binds 1 Fe(2+) ion per subunit.</text>
</comment>
<feature type="binding site" evidence="5">
    <location>
        <position position="207"/>
    </location>
    <ligand>
        <name>Fe cation</name>
        <dbReference type="ChEBI" id="CHEBI:24875"/>
        <note>catalytic</note>
    </ligand>
</feature>